<name>A0A4Y2S628_ARAVE</name>
<accession>A0A4Y2S628</accession>
<gene>
    <name evidence="1" type="ORF">AVEN_22519_1</name>
</gene>
<dbReference type="AlphaFoldDB" id="A0A4Y2S628"/>
<keyword evidence="2" id="KW-1185">Reference proteome</keyword>
<dbReference type="Proteomes" id="UP000499080">
    <property type="component" value="Unassembled WGS sequence"/>
</dbReference>
<reference evidence="1 2" key="1">
    <citation type="journal article" date="2019" name="Sci. Rep.">
        <title>Orb-weaving spider Araneus ventricosus genome elucidates the spidroin gene catalogue.</title>
        <authorList>
            <person name="Kono N."/>
            <person name="Nakamura H."/>
            <person name="Ohtoshi R."/>
            <person name="Moran D.A.P."/>
            <person name="Shinohara A."/>
            <person name="Yoshida Y."/>
            <person name="Fujiwara M."/>
            <person name="Mori M."/>
            <person name="Tomita M."/>
            <person name="Arakawa K."/>
        </authorList>
    </citation>
    <scope>NUCLEOTIDE SEQUENCE [LARGE SCALE GENOMIC DNA]</scope>
</reference>
<dbReference type="OrthoDB" id="10577855at2759"/>
<proteinExistence type="predicted"/>
<organism evidence="1 2">
    <name type="scientific">Araneus ventricosus</name>
    <name type="common">Orbweaver spider</name>
    <name type="synonym">Epeira ventricosa</name>
    <dbReference type="NCBI Taxonomy" id="182803"/>
    <lineage>
        <taxon>Eukaryota</taxon>
        <taxon>Metazoa</taxon>
        <taxon>Ecdysozoa</taxon>
        <taxon>Arthropoda</taxon>
        <taxon>Chelicerata</taxon>
        <taxon>Arachnida</taxon>
        <taxon>Araneae</taxon>
        <taxon>Araneomorphae</taxon>
        <taxon>Entelegynae</taxon>
        <taxon>Araneoidea</taxon>
        <taxon>Araneidae</taxon>
        <taxon>Araneus</taxon>
    </lineage>
</organism>
<evidence type="ECO:0000313" key="1">
    <source>
        <dbReference type="EMBL" id="GBN82769.1"/>
    </source>
</evidence>
<dbReference type="EMBL" id="BGPR01019727">
    <property type="protein sequence ID" value="GBN82769.1"/>
    <property type="molecule type" value="Genomic_DNA"/>
</dbReference>
<comment type="caution">
    <text evidence="1">The sequence shown here is derived from an EMBL/GenBank/DDBJ whole genome shotgun (WGS) entry which is preliminary data.</text>
</comment>
<sequence>MNESKERRRYFCIYISRRQSPRFLIILVSRLLQVVRSGRRTDKGTWQTMAALSGLPLQEHAHQAHGQVEEDARQGAPGHRVQVLAHPRPRRLQAPLQEGRFVFEVRVNDFSIWHYGEKLNGVPLRPVKARCTRTSGYVRISHRSLEKMLSKSAAHYLFDTADRPEVRLHYPNTIGLGNFGK</sequence>
<evidence type="ECO:0000313" key="2">
    <source>
        <dbReference type="Proteomes" id="UP000499080"/>
    </source>
</evidence>
<protein>
    <submittedName>
        <fullName evidence="1">Uncharacterized protein</fullName>
    </submittedName>
</protein>